<dbReference type="PANTHER" id="PTHR10529">
    <property type="entry name" value="AP COMPLEX SUBUNIT MU"/>
    <property type="match status" value="1"/>
</dbReference>
<evidence type="ECO:0000256" key="4">
    <source>
        <dbReference type="ARBA" id="ARBA00022927"/>
    </source>
</evidence>
<evidence type="ECO:0000256" key="5">
    <source>
        <dbReference type="ARBA" id="ARBA00023136"/>
    </source>
</evidence>
<dbReference type="PROSITE" id="PS00990">
    <property type="entry name" value="CLAT_ADAPTOR_M_1"/>
    <property type="match status" value="1"/>
</dbReference>
<dbReference type="InterPro" id="IPR028565">
    <property type="entry name" value="MHD"/>
</dbReference>
<evidence type="ECO:0000313" key="9">
    <source>
        <dbReference type="EMBL" id="SAM09310.1"/>
    </source>
</evidence>
<evidence type="ECO:0000256" key="6">
    <source>
        <dbReference type="ARBA" id="ARBA00023329"/>
    </source>
</evidence>
<dbReference type="GO" id="GO:0030665">
    <property type="term" value="C:clathrin-coated vesicle membrane"/>
    <property type="evidence" value="ECO:0007669"/>
    <property type="project" value="UniProtKB-SubCell"/>
</dbReference>
<dbReference type="InterPro" id="IPR022775">
    <property type="entry name" value="AP_mu_sigma_su"/>
</dbReference>
<feature type="domain" description="MHD" evidence="8">
    <location>
        <begin position="159"/>
        <end position="439"/>
    </location>
</feature>
<proteinExistence type="inferred from homology"/>
<dbReference type="Pfam" id="PF00928">
    <property type="entry name" value="Adap_comp_sub"/>
    <property type="match status" value="1"/>
</dbReference>
<accession>A0A168T1I6</accession>
<dbReference type="AlphaFoldDB" id="A0A168T1I6"/>
<protein>
    <recommendedName>
        <fullName evidence="8">MHD domain-containing protein</fullName>
    </recommendedName>
</protein>
<evidence type="ECO:0000256" key="2">
    <source>
        <dbReference type="ARBA" id="ARBA00005324"/>
    </source>
</evidence>
<sequence>MASAGKVLISRNYRGDIPMSAVEKFMPLISEAEDEQVPLPCFTHDGINYLYLKHSNLYLLALTRKNTNAAAIMLYLHKLTQVFAEYFKELEEESIRDNFVIVYELLDEMMDFGYPQTTETKILQEYITQDAYKLEVQVRPPMAVTNAVSWRSEGVKYKKNEVFLDVIESVNLLVNANGNVLRSEVLGAVKMRCYLSGMPELRLGLNDKVMFEATGRGKSDHMTILQTNANGNRLTSFLSYAANSAKAIEMEDVKFHQCVRLSRFENDRTISFIPPDGDFELMSYRLQTSVKPLIWVEAVVETYSGSRVEYLVKAKAQFKRKSTANNVEIEVPVPDDADTPKFKCSNGNVSYKPERSCLVWKLKQFQGGKEFIMRAHFGLPSVQAAEETEKKPPINIKFEIPYFTVSGIQVRYLKIVEKSGYQALPWVRYITQNGDYQMRMPESIKANKQSTGDY</sequence>
<dbReference type="InterPro" id="IPR001392">
    <property type="entry name" value="Clathrin_mu"/>
</dbReference>
<dbReference type="InterPro" id="IPR018240">
    <property type="entry name" value="Clathrin_mu_CS"/>
</dbReference>
<organism evidence="9">
    <name type="scientific">Absidia glauca</name>
    <name type="common">Pin mould</name>
    <dbReference type="NCBI Taxonomy" id="4829"/>
    <lineage>
        <taxon>Eukaryota</taxon>
        <taxon>Fungi</taxon>
        <taxon>Fungi incertae sedis</taxon>
        <taxon>Mucoromycota</taxon>
        <taxon>Mucoromycotina</taxon>
        <taxon>Mucoromycetes</taxon>
        <taxon>Mucorales</taxon>
        <taxon>Cunninghamellaceae</taxon>
        <taxon>Absidia</taxon>
    </lineage>
</organism>
<gene>
    <name evidence="9" type="primary">ABSGL_14986.1 scaffold 15162</name>
</gene>
<dbReference type="FunCoup" id="A0A168T1I6">
    <property type="interactions" value="337"/>
</dbReference>
<dbReference type="PROSITE" id="PS51072">
    <property type="entry name" value="MHD"/>
    <property type="match status" value="1"/>
</dbReference>
<keyword evidence="10" id="KW-1185">Reference proteome</keyword>
<dbReference type="CDD" id="cd14835">
    <property type="entry name" value="AP1_Mu_N"/>
    <property type="match status" value="1"/>
</dbReference>
<comment type="subcellular location">
    <subcellularLocation>
        <location evidence="1">Cytoplasmic vesicle</location>
        <location evidence="1">Clathrin-coated vesicle membrane</location>
    </subcellularLocation>
</comment>
<dbReference type="InParanoid" id="A0A168T1I6"/>
<dbReference type="PROSITE" id="PS00991">
    <property type="entry name" value="CLAT_ADAPTOR_M_2"/>
    <property type="match status" value="1"/>
</dbReference>
<dbReference type="GO" id="GO:0016192">
    <property type="term" value="P:vesicle-mediated transport"/>
    <property type="evidence" value="ECO:0007669"/>
    <property type="project" value="InterPro"/>
</dbReference>
<dbReference type="Pfam" id="PF01217">
    <property type="entry name" value="Clat_adaptor_s"/>
    <property type="match status" value="1"/>
</dbReference>
<dbReference type="Gene3D" id="3.30.450.60">
    <property type="match status" value="1"/>
</dbReference>
<dbReference type="PIRSF" id="PIRSF005992">
    <property type="entry name" value="Clathrin_mu"/>
    <property type="match status" value="1"/>
</dbReference>
<dbReference type="EMBL" id="LT555008">
    <property type="protein sequence ID" value="SAM09310.1"/>
    <property type="molecule type" value="Genomic_DNA"/>
</dbReference>
<dbReference type="OMA" id="KPLIWCD"/>
<dbReference type="Proteomes" id="UP000078561">
    <property type="component" value="Unassembled WGS sequence"/>
</dbReference>
<dbReference type="GO" id="GO:0030131">
    <property type="term" value="C:clathrin adaptor complex"/>
    <property type="evidence" value="ECO:0007669"/>
    <property type="project" value="UniProtKB-UniRule"/>
</dbReference>
<dbReference type="InterPro" id="IPR011012">
    <property type="entry name" value="Longin-like_dom_sf"/>
</dbReference>
<evidence type="ECO:0000259" key="8">
    <source>
        <dbReference type="PROSITE" id="PS51072"/>
    </source>
</evidence>
<dbReference type="STRING" id="4829.A0A168T1I6"/>
<dbReference type="SUPFAM" id="SSF64356">
    <property type="entry name" value="SNARE-like"/>
    <property type="match status" value="1"/>
</dbReference>
<dbReference type="Gene3D" id="2.60.40.1170">
    <property type="entry name" value="Mu homology domain, subdomain B"/>
    <property type="match status" value="2"/>
</dbReference>
<evidence type="ECO:0000256" key="1">
    <source>
        <dbReference type="ARBA" id="ARBA00004640"/>
    </source>
</evidence>
<dbReference type="FunFam" id="3.30.450.60:FF:000006">
    <property type="entry name" value="AP-1 complex subunit mu-1 isoform 1"/>
    <property type="match status" value="1"/>
</dbReference>
<keyword evidence="6" id="KW-0968">Cytoplasmic vesicle</keyword>
<dbReference type="OrthoDB" id="10259133at2759"/>
<dbReference type="InterPro" id="IPR036168">
    <property type="entry name" value="AP2_Mu_C_sf"/>
</dbReference>
<evidence type="ECO:0000256" key="7">
    <source>
        <dbReference type="PIRNR" id="PIRNR005992"/>
    </source>
</evidence>
<name>A0A168T1I6_ABSGL</name>
<evidence type="ECO:0000256" key="3">
    <source>
        <dbReference type="ARBA" id="ARBA00022448"/>
    </source>
</evidence>
<reference evidence="9" key="1">
    <citation type="submission" date="2016-04" db="EMBL/GenBank/DDBJ databases">
        <authorList>
            <person name="Evans L.H."/>
            <person name="Alamgir A."/>
            <person name="Owens N."/>
            <person name="Weber N.D."/>
            <person name="Virtaneva K."/>
            <person name="Barbian K."/>
            <person name="Babar A."/>
            <person name="Rosenke K."/>
        </authorList>
    </citation>
    <scope>NUCLEOTIDE SEQUENCE [LARGE SCALE GENOMIC DNA]</scope>
    <source>
        <strain evidence="9">CBS 101.48</strain>
    </source>
</reference>
<dbReference type="GO" id="GO:0006886">
    <property type="term" value="P:intracellular protein transport"/>
    <property type="evidence" value="ECO:0007669"/>
    <property type="project" value="UniProtKB-UniRule"/>
</dbReference>
<dbReference type="InterPro" id="IPR050431">
    <property type="entry name" value="Adaptor_comp_med_subunit"/>
</dbReference>
<comment type="similarity">
    <text evidence="2 7">Belongs to the adaptor complexes medium subunit family.</text>
</comment>
<dbReference type="CDD" id="cd09250">
    <property type="entry name" value="AP-1_Mu1_Cterm"/>
    <property type="match status" value="1"/>
</dbReference>
<dbReference type="PRINTS" id="PR00314">
    <property type="entry name" value="CLATHRINADPT"/>
</dbReference>
<keyword evidence="3 7" id="KW-0813">Transport</keyword>
<dbReference type="SUPFAM" id="SSF49447">
    <property type="entry name" value="Second domain of Mu2 adaptin subunit (ap50) of ap2 adaptor"/>
    <property type="match status" value="1"/>
</dbReference>
<evidence type="ECO:0000313" key="10">
    <source>
        <dbReference type="Proteomes" id="UP000078561"/>
    </source>
</evidence>
<keyword evidence="5" id="KW-0472">Membrane</keyword>
<keyword evidence="4 7" id="KW-0653">Protein transport</keyword>